<sequence>MKRYKWLILLAGVLVSGCAGGPRVYTDQDPVTDFGRYHSYAFVDVAGKDRDAKYTTLTGQRMEDRIAARMQAYGYELDIHHPDLLVDYHVNTRDQQVVRSGPSYGGYYGSSGRGGVGVGVPLYGDTGRVDTYVRGEVVIDLIDRETNKTVWEGKTGNWTGSGGDFYPDEAIAEAIGAIFANYPYRAGQSAPVVPAAANE</sequence>
<comment type="caution">
    <text evidence="3">The sequence shown here is derived from an EMBL/GenBank/DDBJ whole genome shotgun (WGS) entry which is preliminary data.</text>
</comment>
<dbReference type="RefSeq" id="WP_158091203.1">
    <property type="nucleotide sequence ID" value="NZ_JFKA01000002.1"/>
</dbReference>
<dbReference type="PROSITE" id="PS51257">
    <property type="entry name" value="PROKAR_LIPOPROTEIN"/>
    <property type="match status" value="1"/>
</dbReference>
<keyword evidence="4" id="KW-1185">Reference proteome</keyword>
<evidence type="ECO:0000259" key="2">
    <source>
        <dbReference type="Pfam" id="PF13590"/>
    </source>
</evidence>
<reference evidence="3 4" key="1">
    <citation type="submission" date="2014-03" db="EMBL/GenBank/DDBJ databases">
        <title>The draft genome sequence of Thalassospira mesophila JCM 18969.</title>
        <authorList>
            <person name="Lai Q."/>
            <person name="Shao Z."/>
        </authorList>
    </citation>
    <scope>NUCLEOTIDE SEQUENCE [LARGE SCALE GENOMIC DNA]</scope>
    <source>
        <strain evidence="3 4">JCM 18969</strain>
    </source>
</reference>
<organism evidence="3 4">
    <name type="scientific">Thalassospira mesophila</name>
    <dbReference type="NCBI Taxonomy" id="1293891"/>
    <lineage>
        <taxon>Bacteria</taxon>
        <taxon>Pseudomonadati</taxon>
        <taxon>Pseudomonadota</taxon>
        <taxon>Alphaproteobacteria</taxon>
        <taxon>Rhodospirillales</taxon>
        <taxon>Thalassospiraceae</taxon>
        <taxon>Thalassospira</taxon>
    </lineage>
</organism>
<gene>
    <name evidence="3" type="ORF">TMES_07530</name>
</gene>
<feature type="chain" id="PRO_5012079026" description="DUF4136 domain-containing protein" evidence="1">
    <location>
        <begin position="22"/>
        <end position="199"/>
    </location>
</feature>
<dbReference type="Gene3D" id="3.30.160.670">
    <property type="match status" value="1"/>
</dbReference>
<dbReference type="EMBL" id="JFKA01000002">
    <property type="protein sequence ID" value="OSQ39935.1"/>
    <property type="molecule type" value="Genomic_DNA"/>
</dbReference>
<evidence type="ECO:0000256" key="1">
    <source>
        <dbReference type="SAM" id="SignalP"/>
    </source>
</evidence>
<feature type="signal peptide" evidence="1">
    <location>
        <begin position="1"/>
        <end position="21"/>
    </location>
</feature>
<evidence type="ECO:0000313" key="3">
    <source>
        <dbReference type="EMBL" id="OSQ39935.1"/>
    </source>
</evidence>
<accession>A0A1Y2L3L8</accession>
<dbReference type="AlphaFoldDB" id="A0A1Y2L3L8"/>
<protein>
    <recommendedName>
        <fullName evidence="2">DUF4136 domain-containing protein</fullName>
    </recommendedName>
</protein>
<proteinExistence type="predicted"/>
<dbReference type="OrthoDB" id="118896at2"/>
<evidence type="ECO:0000313" key="4">
    <source>
        <dbReference type="Proteomes" id="UP000193391"/>
    </source>
</evidence>
<feature type="domain" description="DUF4136" evidence="2">
    <location>
        <begin position="24"/>
        <end position="184"/>
    </location>
</feature>
<dbReference type="InterPro" id="IPR025411">
    <property type="entry name" value="DUF4136"/>
</dbReference>
<keyword evidence="1" id="KW-0732">Signal</keyword>
<dbReference type="Pfam" id="PF13590">
    <property type="entry name" value="DUF4136"/>
    <property type="match status" value="1"/>
</dbReference>
<name>A0A1Y2L3L8_9PROT</name>
<dbReference type="Proteomes" id="UP000193391">
    <property type="component" value="Unassembled WGS sequence"/>
</dbReference>